<reference evidence="15 17" key="1">
    <citation type="submission" date="2018-08" db="EMBL/GenBank/DDBJ databases">
        <title>Analysis of the genomic diversity of Mexican Acinetobacter haemolyticus clinical isolates.</title>
        <authorList>
            <person name="Castro-Jaimes S."/>
            <person name="Cevallos M.A."/>
        </authorList>
    </citation>
    <scope>NUCLEOTIDE SEQUENCE [LARGE SCALE GENOMIC DNA]</scope>
    <source>
        <strain evidence="15 17">AN43</strain>
    </source>
</reference>
<feature type="transmembrane region" description="Helical" evidence="12">
    <location>
        <begin position="154"/>
        <end position="176"/>
    </location>
</feature>
<keyword evidence="6" id="KW-0851">Voltage-gated channel</keyword>
<evidence type="ECO:0000313" key="16">
    <source>
        <dbReference type="Proteomes" id="UP000294395"/>
    </source>
</evidence>
<feature type="transmembrane region" description="Helical" evidence="12">
    <location>
        <begin position="217"/>
        <end position="241"/>
    </location>
</feature>
<feature type="transmembrane region" description="Helical" evidence="12">
    <location>
        <begin position="24"/>
        <end position="42"/>
    </location>
</feature>
<dbReference type="GO" id="GO:0001508">
    <property type="term" value="P:action potential"/>
    <property type="evidence" value="ECO:0007669"/>
    <property type="project" value="TreeGrafter"/>
</dbReference>
<dbReference type="Gene3D" id="1.20.120.350">
    <property type="entry name" value="Voltage-gated potassium channels. Chain C"/>
    <property type="match status" value="1"/>
</dbReference>
<evidence type="ECO:0000313" key="14">
    <source>
        <dbReference type="EMBL" id="QBQ16476.1"/>
    </source>
</evidence>
<evidence type="ECO:0000256" key="5">
    <source>
        <dbReference type="ARBA" id="ARBA00022826"/>
    </source>
</evidence>
<evidence type="ECO:0000256" key="7">
    <source>
        <dbReference type="ARBA" id="ARBA00022958"/>
    </source>
</evidence>
<evidence type="ECO:0000256" key="9">
    <source>
        <dbReference type="ARBA" id="ARBA00023065"/>
    </source>
</evidence>
<evidence type="ECO:0000259" key="13">
    <source>
        <dbReference type="Pfam" id="PF00520"/>
    </source>
</evidence>
<evidence type="ECO:0000256" key="4">
    <source>
        <dbReference type="ARBA" id="ARBA00022692"/>
    </source>
</evidence>
<keyword evidence="11" id="KW-0407">Ion channel</keyword>
<dbReference type="InterPro" id="IPR028325">
    <property type="entry name" value="VG_K_chnl"/>
</dbReference>
<evidence type="ECO:0000256" key="3">
    <source>
        <dbReference type="ARBA" id="ARBA00022538"/>
    </source>
</evidence>
<evidence type="ECO:0000256" key="1">
    <source>
        <dbReference type="ARBA" id="ARBA00004141"/>
    </source>
</evidence>
<dbReference type="Gene3D" id="1.10.287.70">
    <property type="match status" value="1"/>
</dbReference>
<evidence type="ECO:0000313" key="15">
    <source>
        <dbReference type="EMBL" id="QHI13622.1"/>
    </source>
</evidence>
<evidence type="ECO:0000256" key="6">
    <source>
        <dbReference type="ARBA" id="ARBA00022882"/>
    </source>
</evidence>
<keyword evidence="7" id="KW-0630">Potassium</keyword>
<dbReference type="Proteomes" id="UP000463868">
    <property type="component" value="Chromosome"/>
</dbReference>
<evidence type="ECO:0000256" key="10">
    <source>
        <dbReference type="ARBA" id="ARBA00023136"/>
    </source>
</evidence>
<evidence type="ECO:0000256" key="8">
    <source>
        <dbReference type="ARBA" id="ARBA00022989"/>
    </source>
</evidence>
<organism evidence="14 16">
    <name type="scientific">Acinetobacter haemolyticus</name>
    <dbReference type="NCBI Taxonomy" id="29430"/>
    <lineage>
        <taxon>Bacteria</taxon>
        <taxon>Pseudomonadati</taxon>
        <taxon>Pseudomonadota</taxon>
        <taxon>Gammaproteobacteria</taxon>
        <taxon>Moraxellales</taxon>
        <taxon>Moraxellaceae</taxon>
        <taxon>Acinetobacter</taxon>
    </lineage>
</organism>
<reference evidence="14 16" key="2">
    <citation type="submission" date="2019-03" db="EMBL/GenBank/DDBJ databases">
        <title>Complete genome sequence of two outbreak-associated Acinetobacter haemolyticus strains.</title>
        <authorList>
            <person name="Bai L."/>
            <person name="Zhang S.-C."/>
            <person name="Deng Y."/>
            <person name="Song C.-C."/>
            <person name="Kang G.-B."/>
            <person name="Dong Y."/>
            <person name="Wang Y."/>
            <person name="Gao F."/>
            <person name="Huang H."/>
        </authorList>
    </citation>
    <scope>NUCLEOTIDE SEQUENCE [LARGE SCALE GENOMIC DNA]</scope>
    <source>
        <strain evidence="14 16">TJR01</strain>
    </source>
</reference>
<keyword evidence="3" id="KW-0633">Potassium transport</keyword>
<evidence type="ECO:0000256" key="12">
    <source>
        <dbReference type="SAM" id="Phobius"/>
    </source>
</evidence>
<gene>
    <name evidence="15" type="ORF">AhaeAN43_09635</name>
    <name evidence="14" type="ORF">AHTJR_09365</name>
</gene>
<dbReference type="Proteomes" id="UP000294395">
    <property type="component" value="Chromosome"/>
</dbReference>
<dbReference type="PANTHER" id="PTHR11537:SF254">
    <property type="entry name" value="POTASSIUM VOLTAGE-GATED CHANNEL PROTEIN SHAB"/>
    <property type="match status" value="1"/>
</dbReference>
<dbReference type="GO" id="GO:0008076">
    <property type="term" value="C:voltage-gated potassium channel complex"/>
    <property type="evidence" value="ECO:0007669"/>
    <property type="project" value="InterPro"/>
</dbReference>
<dbReference type="EMBL" id="CP031976">
    <property type="protein sequence ID" value="QHI13622.1"/>
    <property type="molecule type" value="Genomic_DNA"/>
</dbReference>
<evidence type="ECO:0000256" key="11">
    <source>
        <dbReference type="ARBA" id="ARBA00023303"/>
    </source>
</evidence>
<feature type="domain" description="Ion transport" evidence="13">
    <location>
        <begin position="25"/>
        <end position="242"/>
    </location>
</feature>
<keyword evidence="10 12" id="KW-0472">Membrane</keyword>
<dbReference type="PRINTS" id="PR00169">
    <property type="entry name" value="KCHANNEL"/>
</dbReference>
<dbReference type="SUPFAM" id="SSF81324">
    <property type="entry name" value="Voltage-gated potassium channels"/>
    <property type="match status" value="1"/>
</dbReference>
<keyword evidence="2" id="KW-0813">Transport</keyword>
<evidence type="ECO:0000256" key="2">
    <source>
        <dbReference type="ARBA" id="ARBA00022448"/>
    </source>
</evidence>
<evidence type="ECO:0000313" key="17">
    <source>
        <dbReference type="Proteomes" id="UP000463868"/>
    </source>
</evidence>
<accession>A0A372MNS1</accession>
<proteinExistence type="predicted"/>
<dbReference type="RefSeq" id="WP_004638650.1">
    <property type="nucleotide sequence ID" value="NZ_BBSE01000010.1"/>
</dbReference>
<sequence length="324" mass="37042">MTQLRRFVYCTLHDDDYQTTFSRGVNYFLIFLIVANAMAVMLESIDSIFYPNQMLFETFENISIVIFSVEYLLRVWSIAEKDPQSPAWQQRFAWMKSGGAIIDLLAILPAYLNFFVNIDLRVLRILRLLRLLKLTRYFVSLQILLRVIHREKGSFQAVIFILIIMIVMTASGIYVVENQAQPEEFSSIPKAMWWAVVTLTTVGYGDVTPVTNMGKFLGAMITILGVGIAALPAGILASGLANELNLRNQKLEQEFREALQARGIDLLHDQREIENIRLKVGLPKEQTHEIIMQLVKEKILEDQEQATQHKAKSFCPHCGEKLSE</sequence>
<feature type="transmembrane region" description="Helical" evidence="12">
    <location>
        <begin position="93"/>
        <end position="116"/>
    </location>
</feature>
<dbReference type="InterPro" id="IPR027359">
    <property type="entry name" value="Volt_channel_dom_sf"/>
</dbReference>
<dbReference type="Pfam" id="PF00520">
    <property type="entry name" value="Ion_trans"/>
    <property type="match status" value="1"/>
</dbReference>
<comment type="subcellular location">
    <subcellularLocation>
        <location evidence="1">Membrane</location>
        <topology evidence="1">Multi-pass membrane protein</topology>
    </subcellularLocation>
</comment>
<dbReference type="GO" id="GO:0005249">
    <property type="term" value="F:voltage-gated potassium channel activity"/>
    <property type="evidence" value="ECO:0007669"/>
    <property type="project" value="InterPro"/>
</dbReference>
<dbReference type="EMBL" id="CP038009">
    <property type="protein sequence ID" value="QBQ16476.1"/>
    <property type="molecule type" value="Genomic_DNA"/>
</dbReference>
<keyword evidence="8 12" id="KW-1133">Transmembrane helix</keyword>
<dbReference type="InterPro" id="IPR005821">
    <property type="entry name" value="Ion_trans_dom"/>
</dbReference>
<keyword evidence="5" id="KW-0631">Potassium channel</keyword>
<name>A0A372MNS1_ACIHA</name>
<dbReference type="PANTHER" id="PTHR11537">
    <property type="entry name" value="VOLTAGE-GATED POTASSIUM CHANNEL"/>
    <property type="match status" value="1"/>
</dbReference>
<keyword evidence="4 12" id="KW-0812">Transmembrane</keyword>
<protein>
    <submittedName>
        <fullName evidence="14">Ion transporter</fullName>
    </submittedName>
</protein>
<keyword evidence="9" id="KW-0406">Ion transport</keyword>
<dbReference type="AlphaFoldDB" id="A0A372MNS1"/>